<dbReference type="PANTHER" id="PTHR43540">
    <property type="entry name" value="PEROXYUREIDOACRYLATE/UREIDOACRYLATE AMIDOHYDROLASE-RELATED"/>
    <property type="match status" value="1"/>
</dbReference>
<dbReference type="Proteomes" id="UP000502331">
    <property type="component" value="Chromosome"/>
</dbReference>
<organism evidence="3 4">
    <name type="scientific">Glutamicibacter mishrai</name>
    <dbReference type="NCBI Taxonomy" id="1775880"/>
    <lineage>
        <taxon>Bacteria</taxon>
        <taxon>Bacillati</taxon>
        <taxon>Actinomycetota</taxon>
        <taxon>Actinomycetes</taxon>
        <taxon>Micrococcales</taxon>
        <taxon>Micrococcaceae</taxon>
        <taxon>Glutamicibacter</taxon>
    </lineage>
</organism>
<dbReference type="Gene3D" id="3.40.50.850">
    <property type="entry name" value="Isochorismatase-like"/>
    <property type="match status" value="1"/>
</dbReference>
<dbReference type="SUPFAM" id="SSF52499">
    <property type="entry name" value="Isochorismatase-like hydrolases"/>
    <property type="match status" value="1"/>
</dbReference>
<accession>A0A6H0SKD7</accession>
<dbReference type="GO" id="GO:0016787">
    <property type="term" value="F:hydrolase activity"/>
    <property type="evidence" value="ECO:0007669"/>
    <property type="project" value="UniProtKB-KW"/>
</dbReference>
<dbReference type="Pfam" id="PF00857">
    <property type="entry name" value="Isochorismatase"/>
    <property type="match status" value="1"/>
</dbReference>
<evidence type="ECO:0000256" key="1">
    <source>
        <dbReference type="ARBA" id="ARBA00022801"/>
    </source>
</evidence>
<keyword evidence="1 3" id="KW-0378">Hydrolase</keyword>
<dbReference type="RefSeq" id="WP_172511657.1">
    <property type="nucleotide sequence ID" value="NZ_CP032549.1"/>
</dbReference>
<feature type="domain" description="Isochorismatase-like" evidence="2">
    <location>
        <begin position="14"/>
        <end position="186"/>
    </location>
</feature>
<dbReference type="EMBL" id="CP032549">
    <property type="protein sequence ID" value="QIV86815.1"/>
    <property type="molecule type" value="Genomic_DNA"/>
</dbReference>
<reference evidence="3 4" key="1">
    <citation type="submission" date="2018-09" db="EMBL/GenBank/DDBJ databases">
        <title>Glutamicibacter mishrai S5-52T (LMG 29155T = KCTC 39846T).</title>
        <authorList>
            <person name="Das S.K."/>
        </authorList>
    </citation>
    <scope>NUCLEOTIDE SEQUENCE [LARGE SCALE GENOMIC DNA]</scope>
    <source>
        <strain evidence="3 4">S5-52</strain>
    </source>
</reference>
<dbReference type="PANTHER" id="PTHR43540:SF6">
    <property type="entry name" value="ISOCHORISMATASE-LIKE DOMAIN-CONTAINING PROTEIN"/>
    <property type="match status" value="1"/>
</dbReference>
<evidence type="ECO:0000313" key="4">
    <source>
        <dbReference type="Proteomes" id="UP000502331"/>
    </source>
</evidence>
<evidence type="ECO:0000313" key="3">
    <source>
        <dbReference type="EMBL" id="QIV86815.1"/>
    </source>
</evidence>
<dbReference type="InterPro" id="IPR000868">
    <property type="entry name" value="Isochorismatase-like_dom"/>
</dbReference>
<dbReference type="CDD" id="cd00431">
    <property type="entry name" value="cysteine_hydrolases"/>
    <property type="match status" value="1"/>
</dbReference>
<dbReference type="AlphaFoldDB" id="A0A6H0SKD7"/>
<evidence type="ECO:0000259" key="2">
    <source>
        <dbReference type="Pfam" id="PF00857"/>
    </source>
</evidence>
<proteinExistence type="predicted"/>
<protein>
    <submittedName>
        <fullName evidence="3">Cysteine hydrolase</fullName>
    </submittedName>
</protein>
<name>A0A6H0SKD7_9MICC</name>
<dbReference type="InterPro" id="IPR050272">
    <property type="entry name" value="Isochorismatase-like_hydrls"/>
</dbReference>
<keyword evidence="4" id="KW-1185">Reference proteome</keyword>
<dbReference type="InterPro" id="IPR036380">
    <property type="entry name" value="Isochorismatase-like_sf"/>
</dbReference>
<gene>
    <name evidence="3" type="ORF">D3791_06475</name>
</gene>
<sequence length="201" mass="22148">MGATDSTSDFRHPALLLIDLQRGFFADPGLTAWRQQITANCNRLAAAAARAGVPVFSVRTVHKEDRSTWTLKMLEDGQGYLFEGTAKAGYLEELELAGAIEVVKRRDSAFWNTELTTLLLQRRASSLVLAGVATDTCIRATASDAFAANLPVAVATDACASPDPQAGQNALEYMSTQHRQKLMDTEEIIYLWTRQEERKCH</sequence>